<organism evidence="1 2">
    <name type="scientific">Thermomonospora umbrina</name>
    <dbReference type="NCBI Taxonomy" id="111806"/>
    <lineage>
        <taxon>Bacteria</taxon>
        <taxon>Bacillati</taxon>
        <taxon>Actinomycetota</taxon>
        <taxon>Actinomycetes</taxon>
        <taxon>Streptosporangiales</taxon>
        <taxon>Thermomonosporaceae</taxon>
        <taxon>Thermomonospora</taxon>
    </lineage>
</organism>
<name>A0A3D9SNX5_9ACTN</name>
<sequence>MTMFGKPFKADVKALIRLKNVGHFTFMIANTGPGTGISQFTLHRPLP</sequence>
<dbReference type="Proteomes" id="UP000256661">
    <property type="component" value="Unassembled WGS sequence"/>
</dbReference>
<evidence type="ECO:0000313" key="2">
    <source>
        <dbReference type="Proteomes" id="UP000256661"/>
    </source>
</evidence>
<comment type="caution">
    <text evidence="1">The sequence shown here is derived from an EMBL/GenBank/DDBJ whole genome shotgun (WGS) entry which is preliminary data.</text>
</comment>
<dbReference type="EMBL" id="QTTT01000001">
    <property type="protein sequence ID" value="REE97676.1"/>
    <property type="molecule type" value="Genomic_DNA"/>
</dbReference>
<dbReference type="AlphaFoldDB" id="A0A3D9SNX5"/>
<proteinExistence type="predicted"/>
<gene>
    <name evidence="1" type="ORF">DFJ69_3150</name>
</gene>
<evidence type="ECO:0000313" key="1">
    <source>
        <dbReference type="EMBL" id="REE97676.1"/>
    </source>
</evidence>
<reference evidence="1 2" key="1">
    <citation type="submission" date="2018-08" db="EMBL/GenBank/DDBJ databases">
        <title>Sequencing the genomes of 1000 actinobacteria strains.</title>
        <authorList>
            <person name="Klenk H.-P."/>
        </authorList>
    </citation>
    <scope>NUCLEOTIDE SEQUENCE [LARGE SCALE GENOMIC DNA]</scope>
    <source>
        <strain evidence="1 2">DSM 43927</strain>
    </source>
</reference>
<protein>
    <submittedName>
        <fullName evidence="1">Uncharacterized protein</fullName>
    </submittedName>
</protein>
<accession>A0A3D9SNX5</accession>
<dbReference type="RefSeq" id="WP_170177667.1">
    <property type="nucleotide sequence ID" value="NZ_QTTT01000001.1"/>
</dbReference>
<keyword evidence="2" id="KW-1185">Reference proteome</keyword>